<gene>
    <name evidence="1" type="ORF">ACFSW5_23060</name>
</gene>
<organism evidence="1 2">
    <name type="scientific">Paenibacillus thailandensis</name>
    <dbReference type="NCBI Taxonomy" id="393250"/>
    <lineage>
        <taxon>Bacteria</taxon>
        <taxon>Bacillati</taxon>
        <taxon>Bacillota</taxon>
        <taxon>Bacilli</taxon>
        <taxon>Bacillales</taxon>
        <taxon>Paenibacillaceae</taxon>
        <taxon>Paenibacillus</taxon>
    </lineage>
</organism>
<reference evidence="2" key="1">
    <citation type="journal article" date="2019" name="Int. J. Syst. Evol. Microbiol.">
        <title>The Global Catalogue of Microorganisms (GCM) 10K type strain sequencing project: providing services to taxonomists for standard genome sequencing and annotation.</title>
        <authorList>
            <consortium name="The Broad Institute Genomics Platform"/>
            <consortium name="The Broad Institute Genome Sequencing Center for Infectious Disease"/>
            <person name="Wu L."/>
            <person name="Ma J."/>
        </authorList>
    </citation>
    <scope>NUCLEOTIDE SEQUENCE [LARGE SCALE GENOMIC DNA]</scope>
    <source>
        <strain evidence="2">TISTR 1827</strain>
    </source>
</reference>
<accession>A0ABW5R5P8</accession>
<comment type="caution">
    <text evidence="1">The sequence shown here is derived from an EMBL/GenBank/DDBJ whole genome shotgun (WGS) entry which is preliminary data.</text>
</comment>
<proteinExistence type="predicted"/>
<dbReference type="EMBL" id="JBHUMY010000038">
    <property type="protein sequence ID" value="MFD2663143.1"/>
    <property type="molecule type" value="Genomic_DNA"/>
</dbReference>
<sequence length="102" mass="10903">MIGTWPAIWDITKVVKSSYATTAEDPNKIEESHYIFTFNEATGKTDVKKVDSKIQNIEGIQPAATAAAAAGSVLVSLIQVPIEGASELEVRSKILDIEGSTP</sequence>
<keyword evidence="2" id="KW-1185">Reference proteome</keyword>
<evidence type="ECO:0000313" key="2">
    <source>
        <dbReference type="Proteomes" id="UP001597493"/>
    </source>
</evidence>
<name>A0ABW5R5P8_9BACL</name>
<protein>
    <submittedName>
        <fullName evidence="1">Uncharacterized protein</fullName>
    </submittedName>
</protein>
<dbReference type="Proteomes" id="UP001597493">
    <property type="component" value="Unassembled WGS sequence"/>
</dbReference>
<evidence type="ECO:0000313" key="1">
    <source>
        <dbReference type="EMBL" id="MFD2663143.1"/>
    </source>
</evidence>
<dbReference type="RefSeq" id="WP_379278572.1">
    <property type="nucleotide sequence ID" value="NZ_JBHUGT010000007.1"/>
</dbReference>